<accession>A0A9D2I4E5</accession>
<dbReference type="PANTHER" id="PTHR48111">
    <property type="entry name" value="REGULATOR OF RPOS"/>
    <property type="match status" value="1"/>
</dbReference>
<keyword evidence="6" id="KW-0804">Transcription</keyword>
<keyword evidence="4" id="KW-0805">Transcription regulation</keyword>
<evidence type="ECO:0000259" key="10">
    <source>
        <dbReference type="PROSITE" id="PS50110"/>
    </source>
</evidence>
<dbReference type="InterPro" id="IPR036388">
    <property type="entry name" value="WH-like_DNA-bd_sf"/>
</dbReference>
<proteinExistence type="predicted"/>
<dbReference type="Proteomes" id="UP000886858">
    <property type="component" value="Unassembled WGS sequence"/>
</dbReference>
<reference evidence="12" key="1">
    <citation type="journal article" date="2021" name="PeerJ">
        <title>Extensive microbial diversity within the chicken gut microbiome revealed by metagenomics and culture.</title>
        <authorList>
            <person name="Gilroy R."/>
            <person name="Ravi A."/>
            <person name="Getino M."/>
            <person name="Pursley I."/>
            <person name="Horton D.L."/>
            <person name="Alikhan N.F."/>
            <person name="Baker D."/>
            <person name="Gharbi K."/>
            <person name="Hall N."/>
            <person name="Watson M."/>
            <person name="Adriaenssens E.M."/>
            <person name="Foster-Nyarko E."/>
            <person name="Jarju S."/>
            <person name="Secka A."/>
            <person name="Antonio M."/>
            <person name="Oren A."/>
            <person name="Chaudhuri R.R."/>
            <person name="La Ragione R."/>
            <person name="Hildebrand F."/>
            <person name="Pallen M.J."/>
        </authorList>
    </citation>
    <scope>NUCLEOTIDE SEQUENCE</scope>
    <source>
        <strain evidence="12">CHK179-7159</strain>
    </source>
</reference>
<dbReference type="PROSITE" id="PS50110">
    <property type="entry name" value="RESPONSE_REGULATORY"/>
    <property type="match status" value="1"/>
</dbReference>
<evidence type="ECO:0000256" key="9">
    <source>
        <dbReference type="PROSITE-ProRule" id="PRU01091"/>
    </source>
</evidence>
<evidence type="ECO:0000313" key="12">
    <source>
        <dbReference type="EMBL" id="HJA92561.1"/>
    </source>
</evidence>
<dbReference type="EMBL" id="DWYY01000058">
    <property type="protein sequence ID" value="HJA92561.1"/>
    <property type="molecule type" value="Genomic_DNA"/>
</dbReference>
<evidence type="ECO:0000256" key="8">
    <source>
        <dbReference type="PROSITE-ProRule" id="PRU00169"/>
    </source>
</evidence>
<evidence type="ECO:0000256" key="3">
    <source>
        <dbReference type="ARBA" id="ARBA00023012"/>
    </source>
</evidence>
<evidence type="ECO:0000259" key="11">
    <source>
        <dbReference type="PROSITE" id="PS51755"/>
    </source>
</evidence>
<gene>
    <name evidence="12" type="ORF">H9717_05530</name>
</gene>
<evidence type="ECO:0000313" key="13">
    <source>
        <dbReference type="Proteomes" id="UP000886858"/>
    </source>
</evidence>
<dbReference type="Pfam" id="PF00072">
    <property type="entry name" value="Response_reg"/>
    <property type="match status" value="1"/>
</dbReference>
<dbReference type="InterPro" id="IPR011006">
    <property type="entry name" value="CheY-like_superfamily"/>
</dbReference>
<dbReference type="InterPro" id="IPR016032">
    <property type="entry name" value="Sig_transdc_resp-reg_C-effctor"/>
</dbReference>
<dbReference type="Gene3D" id="1.10.10.10">
    <property type="entry name" value="Winged helix-like DNA-binding domain superfamily/Winged helix DNA-binding domain"/>
    <property type="match status" value="1"/>
</dbReference>
<comment type="caution">
    <text evidence="12">The sequence shown here is derived from an EMBL/GenBank/DDBJ whole genome shotgun (WGS) entry which is preliminary data.</text>
</comment>
<dbReference type="InterPro" id="IPR001867">
    <property type="entry name" value="OmpR/PhoB-type_DNA-bd"/>
</dbReference>
<feature type="domain" description="OmpR/PhoB-type" evidence="11">
    <location>
        <begin position="132"/>
        <end position="227"/>
    </location>
</feature>
<feature type="DNA-binding region" description="OmpR/PhoB-type" evidence="9">
    <location>
        <begin position="132"/>
        <end position="227"/>
    </location>
</feature>
<name>A0A9D2I4E5_9FIRM</name>
<dbReference type="GO" id="GO:0000156">
    <property type="term" value="F:phosphorelay response regulator activity"/>
    <property type="evidence" value="ECO:0007669"/>
    <property type="project" value="TreeGrafter"/>
</dbReference>
<sequence length="227" mass="25723">MNRILVIEDEEAISELIGMNLEAAGYTAVRILDGIAAQKWIEAYRRQRSKDAGEQIALALVDVMLPGRDGFALLEDLKQTGIPVIFLTAKSDVASRVNGLKSGAEDYIVKPFAVLELLARVEKVLERTGRGRDMLCIRNVKIFRREHRVTKNGVEIALKPMEYELLLLLASNRNVAFTRQQLLDQIWGGDYFGETRTVDVHIGCLRRKLDFHDVIRTIPKTGYRLED</sequence>
<dbReference type="PANTHER" id="PTHR48111:SF40">
    <property type="entry name" value="PHOSPHATE REGULON TRANSCRIPTIONAL REGULATORY PROTEIN PHOB"/>
    <property type="match status" value="1"/>
</dbReference>
<evidence type="ECO:0000256" key="7">
    <source>
        <dbReference type="ARBA" id="ARBA00024867"/>
    </source>
</evidence>
<dbReference type="SMART" id="SM00448">
    <property type="entry name" value="REC"/>
    <property type="match status" value="1"/>
</dbReference>
<evidence type="ECO:0000256" key="2">
    <source>
        <dbReference type="ARBA" id="ARBA00022553"/>
    </source>
</evidence>
<evidence type="ECO:0000256" key="4">
    <source>
        <dbReference type="ARBA" id="ARBA00023015"/>
    </source>
</evidence>
<keyword evidence="5 9" id="KW-0238">DNA-binding</keyword>
<keyword evidence="3" id="KW-0902">Two-component regulatory system</keyword>
<evidence type="ECO:0000256" key="1">
    <source>
        <dbReference type="ARBA" id="ARBA00018672"/>
    </source>
</evidence>
<dbReference type="CDD" id="cd00383">
    <property type="entry name" value="trans_reg_C"/>
    <property type="match status" value="1"/>
</dbReference>
<dbReference type="InterPro" id="IPR001789">
    <property type="entry name" value="Sig_transdc_resp-reg_receiver"/>
</dbReference>
<reference evidence="12" key="2">
    <citation type="submission" date="2021-04" db="EMBL/GenBank/DDBJ databases">
        <authorList>
            <person name="Gilroy R."/>
        </authorList>
    </citation>
    <scope>NUCLEOTIDE SEQUENCE</scope>
    <source>
        <strain evidence="12">CHK179-7159</strain>
    </source>
</reference>
<dbReference type="InterPro" id="IPR039420">
    <property type="entry name" value="WalR-like"/>
</dbReference>
<protein>
    <recommendedName>
        <fullName evidence="1">Stage 0 sporulation protein A homolog</fullName>
    </recommendedName>
</protein>
<dbReference type="CDD" id="cd17574">
    <property type="entry name" value="REC_OmpR"/>
    <property type="match status" value="1"/>
</dbReference>
<feature type="domain" description="Response regulatory" evidence="10">
    <location>
        <begin position="3"/>
        <end position="125"/>
    </location>
</feature>
<comment type="function">
    <text evidence="7">May play the central regulatory role in sporulation. It may be an element of the effector pathway responsible for the activation of sporulation genes in response to nutritional stress. Spo0A may act in concert with spo0H (a sigma factor) to control the expression of some genes that are critical to the sporulation process.</text>
</comment>
<dbReference type="GO" id="GO:0006355">
    <property type="term" value="P:regulation of DNA-templated transcription"/>
    <property type="evidence" value="ECO:0007669"/>
    <property type="project" value="InterPro"/>
</dbReference>
<dbReference type="Gene3D" id="6.10.250.690">
    <property type="match status" value="1"/>
</dbReference>
<organism evidence="12 13">
    <name type="scientific">Candidatus Eisenbergiella merdipullorum</name>
    <dbReference type="NCBI Taxonomy" id="2838553"/>
    <lineage>
        <taxon>Bacteria</taxon>
        <taxon>Bacillati</taxon>
        <taxon>Bacillota</taxon>
        <taxon>Clostridia</taxon>
        <taxon>Lachnospirales</taxon>
        <taxon>Lachnospiraceae</taxon>
        <taxon>Eisenbergiella</taxon>
    </lineage>
</organism>
<dbReference type="PROSITE" id="PS51755">
    <property type="entry name" value="OMPR_PHOB"/>
    <property type="match status" value="1"/>
</dbReference>
<dbReference type="Pfam" id="PF00486">
    <property type="entry name" value="Trans_reg_C"/>
    <property type="match status" value="1"/>
</dbReference>
<evidence type="ECO:0000256" key="5">
    <source>
        <dbReference type="ARBA" id="ARBA00023125"/>
    </source>
</evidence>
<dbReference type="GO" id="GO:0000976">
    <property type="term" value="F:transcription cis-regulatory region binding"/>
    <property type="evidence" value="ECO:0007669"/>
    <property type="project" value="TreeGrafter"/>
</dbReference>
<dbReference type="SUPFAM" id="SSF46894">
    <property type="entry name" value="C-terminal effector domain of the bipartite response regulators"/>
    <property type="match status" value="1"/>
</dbReference>
<dbReference type="SUPFAM" id="SSF52172">
    <property type="entry name" value="CheY-like"/>
    <property type="match status" value="1"/>
</dbReference>
<dbReference type="GO" id="GO:0032993">
    <property type="term" value="C:protein-DNA complex"/>
    <property type="evidence" value="ECO:0007669"/>
    <property type="project" value="TreeGrafter"/>
</dbReference>
<dbReference type="SMART" id="SM00862">
    <property type="entry name" value="Trans_reg_C"/>
    <property type="match status" value="1"/>
</dbReference>
<feature type="modified residue" description="4-aspartylphosphate" evidence="8">
    <location>
        <position position="62"/>
    </location>
</feature>
<dbReference type="Gene3D" id="3.40.50.2300">
    <property type="match status" value="1"/>
</dbReference>
<keyword evidence="2 8" id="KW-0597">Phosphoprotein</keyword>
<evidence type="ECO:0000256" key="6">
    <source>
        <dbReference type="ARBA" id="ARBA00023163"/>
    </source>
</evidence>
<dbReference type="AlphaFoldDB" id="A0A9D2I4E5"/>
<dbReference type="GO" id="GO:0005829">
    <property type="term" value="C:cytosol"/>
    <property type="evidence" value="ECO:0007669"/>
    <property type="project" value="TreeGrafter"/>
</dbReference>